<evidence type="ECO:0000256" key="1">
    <source>
        <dbReference type="SAM" id="MobiDB-lite"/>
    </source>
</evidence>
<proteinExistence type="predicted"/>
<evidence type="ECO:0000313" key="2">
    <source>
        <dbReference type="EMBL" id="EDY22008.1"/>
    </source>
</evidence>
<dbReference type="RefSeq" id="WP_006977460.1">
    <property type="nucleotide sequence ID" value="NZ_ABVL01000001.1"/>
</dbReference>
<feature type="region of interest" description="Disordered" evidence="1">
    <location>
        <begin position="1"/>
        <end position="43"/>
    </location>
</feature>
<gene>
    <name evidence="2" type="ORF">CfE428DRAFT_0133</name>
</gene>
<comment type="caution">
    <text evidence="2">The sequence shown here is derived from an EMBL/GenBank/DDBJ whole genome shotgun (WGS) entry which is preliminary data.</text>
</comment>
<dbReference type="AlphaFoldDB" id="B4CTX0"/>
<feature type="compositionally biased region" description="Polar residues" evidence="1">
    <location>
        <begin position="1"/>
        <end position="36"/>
    </location>
</feature>
<reference evidence="2 3" key="1">
    <citation type="journal article" date="2011" name="J. Bacteriol.">
        <title>Genome sequence of Chthoniobacter flavus Ellin428, an aerobic heterotrophic soil bacterium.</title>
        <authorList>
            <person name="Kant R."/>
            <person name="van Passel M.W."/>
            <person name="Palva A."/>
            <person name="Lucas S."/>
            <person name="Lapidus A."/>
            <person name="Glavina Del Rio T."/>
            <person name="Dalin E."/>
            <person name="Tice H."/>
            <person name="Bruce D."/>
            <person name="Goodwin L."/>
            <person name="Pitluck S."/>
            <person name="Larimer F.W."/>
            <person name="Land M.L."/>
            <person name="Hauser L."/>
            <person name="Sangwan P."/>
            <person name="de Vos W.M."/>
            <person name="Janssen P.H."/>
            <person name="Smidt H."/>
        </authorList>
    </citation>
    <scope>NUCLEOTIDE SEQUENCE [LARGE SCALE GENOMIC DNA]</scope>
    <source>
        <strain evidence="2 3">Ellin428</strain>
    </source>
</reference>
<dbReference type="EMBL" id="ABVL01000001">
    <property type="protein sequence ID" value="EDY22008.1"/>
    <property type="molecule type" value="Genomic_DNA"/>
</dbReference>
<organism evidence="2 3">
    <name type="scientific">Chthoniobacter flavus Ellin428</name>
    <dbReference type="NCBI Taxonomy" id="497964"/>
    <lineage>
        <taxon>Bacteria</taxon>
        <taxon>Pseudomonadati</taxon>
        <taxon>Verrucomicrobiota</taxon>
        <taxon>Spartobacteria</taxon>
        <taxon>Chthoniobacterales</taxon>
        <taxon>Chthoniobacteraceae</taxon>
        <taxon>Chthoniobacter</taxon>
    </lineage>
</organism>
<evidence type="ECO:0000313" key="3">
    <source>
        <dbReference type="Proteomes" id="UP000005824"/>
    </source>
</evidence>
<protein>
    <submittedName>
        <fullName evidence="2">Uncharacterized protein</fullName>
    </submittedName>
</protein>
<dbReference type="InParanoid" id="B4CTX0"/>
<dbReference type="Proteomes" id="UP000005824">
    <property type="component" value="Unassembled WGS sequence"/>
</dbReference>
<name>B4CTX0_9BACT</name>
<accession>B4CTX0</accession>
<sequence>MVLDGSTSATPPVTTRGTCRLSSRAAVSNTASTWPSTRKAPPPLSNLYVQMLRRLGMDTSTFGSAEATSIPGFDAA</sequence>
<dbReference type="STRING" id="497964.CfE428DRAFT_0133"/>
<keyword evidence="3" id="KW-1185">Reference proteome</keyword>